<reference evidence="2" key="1">
    <citation type="journal article" date="2019" name="Int. J. Syst. Evol. Microbiol.">
        <title>The Global Catalogue of Microorganisms (GCM) 10K type strain sequencing project: providing services to taxonomists for standard genome sequencing and annotation.</title>
        <authorList>
            <consortium name="The Broad Institute Genomics Platform"/>
            <consortium name="The Broad Institute Genome Sequencing Center for Infectious Disease"/>
            <person name="Wu L."/>
            <person name="Ma J."/>
        </authorList>
    </citation>
    <scope>NUCLEOTIDE SEQUENCE [LARGE SCALE GENOMIC DNA]</scope>
    <source>
        <strain evidence="2">JCM 17975</strain>
    </source>
</reference>
<protein>
    <submittedName>
        <fullName evidence="1">Uncharacterized protein</fullName>
    </submittedName>
</protein>
<sequence>MSIYQSETAVGWDDVPESWEQPVGDVRTYAGSHLYPTDEKPASIGLGYIPPWCVPGNTDHEPDDGPWWGPWLRMDVATWNAKHDRPMVAATVVMDPAAARALGQALIAWAAGEHTQPKNQTPGETTDD</sequence>
<accession>A0ABP8XFX1</accession>
<name>A0ABP8XFX1_9MICO</name>
<keyword evidence="2" id="KW-1185">Reference proteome</keyword>
<gene>
    <name evidence="1" type="ORF">GCM10023198_32200</name>
</gene>
<dbReference type="EMBL" id="BAABHM010000013">
    <property type="protein sequence ID" value="GAA4707327.1"/>
    <property type="molecule type" value="Genomic_DNA"/>
</dbReference>
<dbReference type="RefSeq" id="WP_253873052.1">
    <property type="nucleotide sequence ID" value="NZ_BAABHM010000013.1"/>
</dbReference>
<proteinExistence type="predicted"/>
<comment type="caution">
    <text evidence="1">The sequence shown here is derived from an EMBL/GenBank/DDBJ whole genome shotgun (WGS) entry which is preliminary data.</text>
</comment>
<evidence type="ECO:0000313" key="1">
    <source>
        <dbReference type="EMBL" id="GAA4707327.1"/>
    </source>
</evidence>
<evidence type="ECO:0000313" key="2">
    <source>
        <dbReference type="Proteomes" id="UP001500843"/>
    </source>
</evidence>
<dbReference type="Proteomes" id="UP001500843">
    <property type="component" value="Unassembled WGS sequence"/>
</dbReference>
<organism evidence="1 2">
    <name type="scientific">Promicromonospora umidemergens</name>
    <dbReference type="NCBI Taxonomy" id="629679"/>
    <lineage>
        <taxon>Bacteria</taxon>
        <taxon>Bacillati</taxon>
        <taxon>Actinomycetota</taxon>
        <taxon>Actinomycetes</taxon>
        <taxon>Micrococcales</taxon>
        <taxon>Promicromonosporaceae</taxon>
        <taxon>Promicromonospora</taxon>
    </lineage>
</organism>